<keyword evidence="3" id="KW-1185">Reference proteome</keyword>
<evidence type="ECO:0000313" key="2">
    <source>
        <dbReference type="EMBL" id="KAK7690380.1"/>
    </source>
</evidence>
<protein>
    <submittedName>
        <fullName evidence="2">Uncharacterized protein</fullName>
    </submittedName>
</protein>
<organism evidence="2 3">
    <name type="scientific">Cerrena zonata</name>
    <dbReference type="NCBI Taxonomy" id="2478898"/>
    <lineage>
        <taxon>Eukaryota</taxon>
        <taxon>Fungi</taxon>
        <taxon>Dikarya</taxon>
        <taxon>Basidiomycota</taxon>
        <taxon>Agaricomycotina</taxon>
        <taxon>Agaricomycetes</taxon>
        <taxon>Polyporales</taxon>
        <taxon>Cerrenaceae</taxon>
        <taxon>Cerrena</taxon>
    </lineage>
</organism>
<evidence type="ECO:0000256" key="1">
    <source>
        <dbReference type="SAM" id="MobiDB-lite"/>
    </source>
</evidence>
<reference evidence="2 3" key="1">
    <citation type="submission" date="2022-09" db="EMBL/GenBank/DDBJ databases">
        <authorList>
            <person name="Palmer J.M."/>
        </authorList>
    </citation>
    <scope>NUCLEOTIDE SEQUENCE [LARGE SCALE GENOMIC DNA]</scope>
    <source>
        <strain evidence="2 3">DSM 7382</strain>
    </source>
</reference>
<proteinExistence type="predicted"/>
<evidence type="ECO:0000313" key="3">
    <source>
        <dbReference type="Proteomes" id="UP001385951"/>
    </source>
</evidence>
<dbReference type="AlphaFoldDB" id="A0AAW0GGW0"/>
<gene>
    <name evidence="2" type="ORF">QCA50_007038</name>
</gene>
<comment type="caution">
    <text evidence="2">The sequence shown here is derived from an EMBL/GenBank/DDBJ whole genome shotgun (WGS) entry which is preliminary data.</text>
</comment>
<dbReference type="Proteomes" id="UP001385951">
    <property type="component" value="Unassembled WGS sequence"/>
</dbReference>
<dbReference type="EMBL" id="JASBNA010000007">
    <property type="protein sequence ID" value="KAK7690380.1"/>
    <property type="molecule type" value="Genomic_DNA"/>
</dbReference>
<accession>A0AAW0GGW0</accession>
<name>A0AAW0GGW0_9APHY</name>
<sequence>MLSPYPTRLRSSSNPPRPRPLAVDTNGVQTHPDAHHPYSPLPPSAPHSPVESAPNSPKIKVRTLAGLSLPSSRKIFRLKRPASSSSSLLPIQSPTASIIWEAQNPTPNASAIWESHITSPPPRPSRNPARPSSSQDTLLIPKSYITFTTNL</sequence>
<feature type="region of interest" description="Disordered" evidence="1">
    <location>
        <begin position="110"/>
        <end position="137"/>
    </location>
</feature>
<feature type="region of interest" description="Disordered" evidence="1">
    <location>
        <begin position="1"/>
        <end position="58"/>
    </location>
</feature>